<protein>
    <submittedName>
        <fullName evidence="1">Uncharacterized protein</fullName>
    </submittedName>
</protein>
<sequence>MGQGWGQNYYMSTNKLLIDDRLHDYRRDKYRVRGVRGIFPWPAGGGWPERSVNWSCDKMPHDKTYWDKMSTAKLPIFKNTFKIKAARQ</sequence>
<proteinExistence type="predicted"/>
<organism evidence="1 2">
    <name type="scientific">Meloidogyne enterolobii</name>
    <name type="common">Root-knot nematode worm</name>
    <name type="synonym">Meloidogyne mayaguensis</name>
    <dbReference type="NCBI Taxonomy" id="390850"/>
    <lineage>
        <taxon>Eukaryota</taxon>
        <taxon>Metazoa</taxon>
        <taxon>Ecdysozoa</taxon>
        <taxon>Nematoda</taxon>
        <taxon>Chromadorea</taxon>
        <taxon>Rhabditida</taxon>
        <taxon>Tylenchina</taxon>
        <taxon>Tylenchomorpha</taxon>
        <taxon>Tylenchoidea</taxon>
        <taxon>Meloidogynidae</taxon>
        <taxon>Meloidogyninae</taxon>
        <taxon>Meloidogyne</taxon>
    </lineage>
</organism>
<name>A0ACB1AG52_MELEN</name>
<accession>A0ACB1AG52</accession>
<comment type="caution">
    <text evidence="1">The sequence shown here is derived from an EMBL/GenBank/DDBJ whole genome shotgun (WGS) entry which is preliminary data.</text>
</comment>
<evidence type="ECO:0000313" key="1">
    <source>
        <dbReference type="EMBL" id="CAK5090440.1"/>
    </source>
</evidence>
<keyword evidence="2" id="KW-1185">Reference proteome</keyword>
<reference evidence="1" key="1">
    <citation type="submission" date="2023-11" db="EMBL/GenBank/DDBJ databases">
        <authorList>
            <person name="Poullet M."/>
        </authorList>
    </citation>
    <scope>NUCLEOTIDE SEQUENCE</scope>
    <source>
        <strain evidence="1">E1834</strain>
    </source>
</reference>
<dbReference type="Proteomes" id="UP001497535">
    <property type="component" value="Unassembled WGS sequence"/>
</dbReference>
<dbReference type="EMBL" id="CAVMJV010000082">
    <property type="protein sequence ID" value="CAK5090440.1"/>
    <property type="molecule type" value="Genomic_DNA"/>
</dbReference>
<gene>
    <name evidence="1" type="ORF">MENTE1834_LOCUS38228</name>
</gene>
<evidence type="ECO:0000313" key="2">
    <source>
        <dbReference type="Proteomes" id="UP001497535"/>
    </source>
</evidence>